<dbReference type="EMBL" id="JAJEWP010000001">
    <property type="protein sequence ID" value="MCC2615767.1"/>
    <property type="molecule type" value="Genomic_DNA"/>
</dbReference>
<sequence length="459" mass="46987">MRRIITLTAIVSLSWTLSGCFNDDDATLPEPTPPPAPTPTAELRVTHAAPDAPAVNIYANDAVLAGLENVDYQVSSELLSVDAGTYDVRVEAIVPGGNLDVIAAELTLEADTRYDVLAIDTVAEGVEPLVVPSSVAAVPAGNARVQIVHAAPNAPTVDIYVTAPDALLADEQPVATAAFRDFTAALEVPAGDYRVRITPAGAMTVVYDSGTLELTDGLDVMAAAVQNIQAGESPVALLLAGPSGAAIVADANTPAEVRVVHGISDAPAVDVIANNAVTLVDGLAFPMKTDYLAVEPADYLLDVVADADNSVIAIDDAPVTLQKGGIYTAIANSSLASADLDLLIDMPRSVATEAKVRIVHASPSAGAVDIYVTADGAIDNVDPAFSNVPYNTADLAETGYVSLAPGDYVVTVTPTGTKTAALETSTLMLEGGEIYTAIAVDGTEPGIPVQLIGLDGLAN</sequence>
<proteinExistence type="predicted"/>
<comment type="caution">
    <text evidence="2">The sequence shown here is derived from an EMBL/GenBank/DDBJ whole genome shotgun (WGS) entry which is preliminary data.</text>
</comment>
<accession>A0ABS8G5A1</accession>
<dbReference type="InterPro" id="IPR025510">
    <property type="entry name" value="DUF4397"/>
</dbReference>
<dbReference type="Proteomes" id="UP001520878">
    <property type="component" value="Unassembled WGS sequence"/>
</dbReference>
<feature type="domain" description="DUF4397" evidence="1">
    <location>
        <begin position="255"/>
        <end position="371"/>
    </location>
</feature>
<protein>
    <submittedName>
        <fullName evidence="2">DUF4397 domain-containing protein</fullName>
    </submittedName>
</protein>
<dbReference type="RefSeq" id="WP_229157989.1">
    <property type="nucleotide sequence ID" value="NZ_JAJEWP010000001.1"/>
</dbReference>
<gene>
    <name evidence="2" type="ORF">LJ739_05905</name>
</gene>
<name>A0ABS8G5A1_9ALTE</name>
<organism evidence="2 3">
    <name type="scientific">Fluctibacter halophilus</name>
    <dbReference type="NCBI Taxonomy" id="226011"/>
    <lineage>
        <taxon>Bacteria</taxon>
        <taxon>Pseudomonadati</taxon>
        <taxon>Pseudomonadota</taxon>
        <taxon>Gammaproteobacteria</taxon>
        <taxon>Alteromonadales</taxon>
        <taxon>Alteromonadaceae</taxon>
        <taxon>Fluctibacter</taxon>
    </lineage>
</organism>
<dbReference type="PROSITE" id="PS51257">
    <property type="entry name" value="PROKAR_LIPOPROTEIN"/>
    <property type="match status" value="1"/>
</dbReference>
<keyword evidence="3" id="KW-1185">Reference proteome</keyword>
<reference evidence="2 3" key="1">
    <citation type="submission" date="2021-10" db="EMBL/GenBank/DDBJ databases">
        <title>Draft genome of Aestuariibacter halophilus JC2043.</title>
        <authorList>
            <person name="Emsley S.A."/>
            <person name="Pfannmuller K.M."/>
            <person name="Ushijima B."/>
            <person name="Saw J.H."/>
            <person name="Videau P."/>
        </authorList>
    </citation>
    <scope>NUCLEOTIDE SEQUENCE [LARGE SCALE GENOMIC DNA]</scope>
    <source>
        <strain evidence="2 3">JC2043</strain>
    </source>
</reference>
<evidence type="ECO:0000259" key="1">
    <source>
        <dbReference type="Pfam" id="PF14344"/>
    </source>
</evidence>
<feature type="domain" description="DUF4397" evidence="1">
    <location>
        <begin position="41"/>
        <end position="160"/>
    </location>
</feature>
<evidence type="ECO:0000313" key="3">
    <source>
        <dbReference type="Proteomes" id="UP001520878"/>
    </source>
</evidence>
<dbReference type="Pfam" id="PF14344">
    <property type="entry name" value="DUF4397"/>
    <property type="match status" value="2"/>
</dbReference>
<evidence type="ECO:0000313" key="2">
    <source>
        <dbReference type="EMBL" id="MCC2615767.1"/>
    </source>
</evidence>